<dbReference type="Gene3D" id="1.10.10.10">
    <property type="entry name" value="Winged helix-like DNA-binding domain superfamily/Winged helix DNA-binding domain"/>
    <property type="match status" value="1"/>
</dbReference>
<keyword evidence="2" id="KW-0238">DNA-binding</keyword>
<evidence type="ECO:0000256" key="2">
    <source>
        <dbReference type="ARBA" id="ARBA00023125"/>
    </source>
</evidence>
<feature type="domain" description="HTH hxlR-type" evidence="4">
    <location>
        <begin position="10"/>
        <end position="117"/>
    </location>
</feature>
<proteinExistence type="predicted"/>
<dbReference type="RefSeq" id="WP_128763979.1">
    <property type="nucleotide sequence ID" value="NZ_JBHUOO010000004.1"/>
</dbReference>
<dbReference type="InterPro" id="IPR036390">
    <property type="entry name" value="WH_DNA-bd_sf"/>
</dbReference>
<evidence type="ECO:0000313" key="5">
    <source>
        <dbReference type="EMBL" id="RXG26304.1"/>
    </source>
</evidence>
<dbReference type="SUPFAM" id="SSF46785">
    <property type="entry name" value="Winged helix' DNA-binding domain"/>
    <property type="match status" value="1"/>
</dbReference>
<evidence type="ECO:0000256" key="3">
    <source>
        <dbReference type="ARBA" id="ARBA00023163"/>
    </source>
</evidence>
<dbReference type="Proteomes" id="UP000289859">
    <property type="component" value="Unassembled WGS sequence"/>
</dbReference>
<name>A0A4V1KRW2_9FLAO</name>
<dbReference type="GO" id="GO:0003677">
    <property type="term" value="F:DNA binding"/>
    <property type="evidence" value="ECO:0007669"/>
    <property type="project" value="UniProtKB-KW"/>
</dbReference>
<dbReference type="PANTHER" id="PTHR33204:SF29">
    <property type="entry name" value="TRANSCRIPTIONAL REGULATOR"/>
    <property type="match status" value="1"/>
</dbReference>
<dbReference type="Pfam" id="PF01638">
    <property type="entry name" value="HxlR"/>
    <property type="match status" value="1"/>
</dbReference>
<dbReference type="OrthoDB" id="769662at2"/>
<comment type="caution">
    <text evidence="5">The sequence shown here is derived from an EMBL/GenBank/DDBJ whole genome shotgun (WGS) entry which is preliminary data.</text>
</comment>
<dbReference type="InterPro" id="IPR002577">
    <property type="entry name" value="HTH_HxlR"/>
</dbReference>
<dbReference type="AlphaFoldDB" id="A0A4V1KRW2"/>
<keyword evidence="1" id="KW-0805">Transcription regulation</keyword>
<evidence type="ECO:0000259" key="4">
    <source>
        <dbReference type="PROSITE" id="PS51118"/>
    </source>
</evidence>
<evidence type="ECO:0000256" key="1">
    <source>
        <dbReference type="ARBA" id="ARBA00023015"/>
    </source>
</evidence>
<dbReference type="InterPro" id="IPR036388">
    <property type="entry name" value="WH-like_DNA-bd_sf"/>
</dbReference>
<reference evidence="5 6" key="1">
    <citation type="submission" date="2018-07" db="EMBL/GenBank/DDBJ databases">
        <title>Leeuwenhoekiella genomics.</title>
        <authorList>
            <person name="Tahon G."/>
            <person name="Willems A."/>
        </authorList>
    </citation>
    <scope>NUCLEOTIDE SEQUENCE [LARGE SCALE GENOMIC DNA]</scope>
    <source>
        <strain evidence="5 6">LMG 29608</strain>
    </source>
</reference>
<keyword evidence="3" id="KW-0804">Transcription</keyword>
<dbReference type="PROSITE" id="PS51118">
    <property type="entry name" value="HTH_HXLR"/>
    <property type="match status" value="1"/>
</dbReference>
<organism evidence="5 6">
    <name type="scientific">Leeuwenhoekiella polynyae</name>
    <dbReference type="NCBI Taxonomy" id="1550906"/>
    <lineage>
        <taxon>Bacteria</taxon>
        <taxon>Pseudomonadati</taxon>
        <taxon>Bacteroidota</taxon>
        <taxon>Flavobacteriia</taxon>
        <taxon>Flavobacteriales</taxon>
        <taxon>Flavobacteriaceae</taxon>
        <taxon>Leeuwenhoekiella</taxon>
    </lineage>
</organism>
<sequence>MVKQEQNTICNIKNQTEIKYAQDTLYVLNGKWRLLVFIAIYNGNHRYRQIAKNVPNITFAMLSKELKLMELNKLILRSEDPDFPKDVMYTLTPYSESLYPLVEHMIAWGKEHRDHIK</sequence>
<gene>
    <name evidence="5" type="ORF">DSM02_298</name>
</gene>
<protein>
    <submittedName>
        <fullName evidence="5">HxlR family transcriptional regulator</fullName>
    </submittedName>
</protein>
<dbReference type="EMBL" id="QOVK01000001">
    <property type="protein sequence ID" value="RXG26304.1"/>
    <property type="molecule type" value="Genomic_DNA"/>
</dbReference>
<evidence type="ECO:0000313" key="6">
    <source>
        <dbReference type="Proteomes" id="UP000289859"/>
    </source>
</evidence>
<dbReference type="PANTHER" id="PTHR33204">
    <property type="entry name" value="TRANSCRIPTIONAL REGULATOR, MARR FAMILY"/>
    <property type="match status" value="1"/>
</dbReference>
<keyword evidence="6" id="KW-1185">Reference proteome</keyword>
<accession>A0A4V1KRW2</accession>